<evidence type="ECO:0000256" key="3">
    <source>
        <dbReference type="ARBA" id="ARBA00022692"/>
    </source>
</evidence>
<gene>
    <name evidence="8" type="ORF">POLS_LOCUS1086</name>
</gene>
<proteinExistence type="inferred from homology"/>
<feature type="transmembrane region" description="Helical" evidence="7">
    <location>
        <begin position="76"/>
        <end position="94"/>
    </location>
</feature>
<organism evidence="8 9">
    <name type="scientific">Penicillium olsonii</name>
    <dbReference type="NCBI Taxonomy" id="99116"/>
    <lineage>
        <taxon>Eukaryota</taxon>
        <taxon>Fungi</taxon>
        <taxon>Dikarya</taxon>
        <taxon>Ascomycota</taxon>
        <taxon>Pezizomycotina</taxon>
        <taxon>Eurotiomycetes</taxon>
        <taxon>Eurotiomycetidae</taxon>
        <taxon>Eurotiales</taxon>
        <taxon>Aspergillaceae</taxon>
        <taxon>Penicillium</taxon>
    </lineage>
</organism>
<evidence type="ECO:0000256" key="2">
    <source>
        <dbReference type="ARBA" id="ARBA00006757"/>
    </source>
</evidence>
<dbReference type="OrthoDB" id="5294024at2759"/>
<dbReference type="EMBL" id="CAJVOS010000009">
    <property type="protein sequence ID" value="CAG7973252.1"/>
    <property type="molecule type" value="Genomic_DNA"/>
</dbReference>
<evidence type="ECO:0000256" key="7">
    <source>
        <dbReference type="SAM" id="Phobius"/>
    </source>
</evidence>
<feature type="transmembrane region" description="Helical" evidence="7">
    <location>
        <begin position="49"/>
        <end position="70"/>
    </location>
</feature>
<feature type="transmembrane region" description="Helical" evidence="7">
    <location>
        <begin position="115"/>
        <end position="136"/>
    </location>
</feature>
<sequence>MDMDDMDFSKAPPSFQEVRWISTILLTTLASGWLVCYIATIAKAFRDRACWMPIIPLSCNLSWELVFVFLYPPPRLPIVTFWLSLNLWVVFVAVKFASGSNKQSAVFSNGALQRGAFFVLATIFWGAGHVALISQVGPLTAFYYGGLCCQIMTSSAALDKLLKAGHTAGASYTIWISRVIGTSSALLGVYFRAYYWPEVWAWASNPLMYWTTAAFIILDGLYGVAFWNIRRSEKQQQKRHATKKN</sequence>
<dbReference type="PANTHER" id="PTHR42038:SF2">
    <property type="entry name" value="TERPENE CYCLASE AUSL"/>
    <property type="match status" value="1"/>
</dbReference>
<evidence type="ECO:0000256" key="1">
    <source>
        <dbReference type="ARBA" id="ARBA00004141"/>
    </source>
</evidence>
<dbReference type="Proteomes" id="UP001153618">
    <property type="component" value="Unassembled WGS sequence"/>
</dbReference>
<comment type="similarity">
    <text evidence="2">Belongs to the paxB family.</text>
</comment>
<protein>
    <submittedName>
        <fullName evidence="8">Uncharacterized protein</fullName>
    </submittedName>
</protein>
<dbReference type="GO" id="GO:0016829">
    <property type="term" value="F:lyase activity"/>
    <property type="evidence" value="ECO:0007669"/>
    <property type="project" value="UniProtKB-KW"/>
</dbReference>
<evidence type="ECO:0000313" key="8">
    <source>
        <dbReference type="EMBL" id="CAG7973252.1"/>
    </source>
</evidence>
<feature type="transmembrane region" description="Helical" evidence="7">
    <location>
        <begin position="207"/>
        <end position="229"/>
    </location>
</feature>
<dbReference type="AlphaFoldDB" id="A0A9W4HD41"/>
<feature type="transmembrane region" description="Helical" evidence="7">
    <location>
        <begin position="174"/>
        <end position="195"/>
    </location>
</feature>
<keyword evidence="3 7" id="KW-0812">Transmembrane</keyword>
<evidence type="ECO:0000256" key="4">
    <source>
        <dbReference type="ARBA" id="ARBA00022989"/>
    </source>
</evidence>
<evidence type="ECO:0000313" key="9">
    <source>
        <dbReference type="Proteomes" id="UP001153618"/>
    </source>
</evidence>
<feature type="transmembrane region" description="Helical" evidence="7">
    <location>
        <begin position="20"/>
        <end position="42"/>
    </location>
</feature>
<keyword evidence="6" id="KW-0456">Lyase</keyword>
<dbReference type="Pfam" id="PF25129">
    <property type="entry name" value="Pyr4-TMTC"/>
    <property type="match status" value="1"/>
</dbReference>
<reference evidence="8" key="1">
    <citation type="submission" date="2021-07" db="EMBL/GenBank/DDBJ databases">
        <authorList>
            <person name="Branca A.L. A."/>
        </authorList>
    </citation>
    <scope>NUCLEOTIDE SEQUENCE</scope>
</reference>
<feature type="transmembrane region" description="Helical" evidence="7">
    <location>
        <begin position="142"/>
        <end position="162"/>
    </location>
</feature>
<keyword evidence="5 7" id="KW-0472">Membrane</keyword>
<comment type="subcellular location">
    <subcellularLocation>
        <location evidence="1">Membrane</location>
        <topology evidence="1">Multi-pass membrane protein</topology>
    </subcellularLocation>
</comment>
<evidence type="ECO:0000256" key="5">
    <source>
        <dbReference type="ARBA" id="ARBA00023136"/>
    </source>
</evidence>
<dbReference type="GO" id="GO:0016020">
    <property type="term" value="C:membrane"/>
    <property type="evidence" value="ECO:0007669"/>
    <property type="project" value="UniProtKB-SubCell"/>
</dbReference>
<dbReference type="PANTHER" id="PTHR42038">
    <property type="match status" value="1"/>
</dbReference>
<keyword evidence="9" id="KW-1185">Reference proteome</keyword>
<comment type="caution">
    <text evidence="8">The sequence shown here is derived from an EMBL/GenBank/DDBJ whole genome shotgun (WGS) entry which is preliminary data.</text>
</comment>
<dbReference type="InterPro" id="IPR039020">
    <property type="entry name" value="PaxB-like"/>
</dbReference>
<evidence type="ECO:0000256" key="6">
    <source>
        <dbReference type="ARBA" id="ARBA00023239"/>
    </source>
</evidence>
<keyword evidence="4 7" id="KW-1133">Transmembrane helix</keyword>
<accession>A0A9W4HD41</accession>
<name>A0A9W4HD41_PENOL</name>